<dbReference type="EC" id="3.4.21.89" evidence="4 7"/>
<keyword evidence="7" id="KW-1133">Transmembrane helix</keyword>
<feature type="transmembrane region" description="Helical" evidence="7">
    <location>
        <begin position="119"/>
        <end position="142"/>
    </location>
</feature>
<organism evidence="10 11">
    <name type="scientific">Gardnerella vaginalis</name>
    <dbReference type="NCBI Taxonomy" id="2702"/>
    <lineage>
        <taxon>Bacteria</taxon>
        <taxon>Bacillati</taxon>
        <taxon>Actinomycetota</taxon>
        <taxon>Actinomycetes</taxon>
        <taxon>Bifidobacteriales</taxon>
        <taxon>Bifidobacteriaceae</taxon>
        <taxon>Gardnerella</taxon>
    </lineage>
</organism>
<feature type="compositionally biased region" description="Low complexity" evidence="8">
    <location>
        <begin position="87"/>
        <end position="101"/>
    </location>
</feature>
<dbReference type="GO" id="GO:0006465">
    <property type="term" value="P:signal peptide processing"/>
    <property type="evidence" value="ECO:0007669"/>
    <property type="project" value="InterPro"/>
</dbReference>
<proteinExistence type="inferred from homology"/>
<dbReference type="AlphaFoldDB" id="A0A3E1IWM4"/>
<dbReference type="InterPro" id="IPR000223">
    <property type="entry name" value="Pept_S26A_signal_pept_1"/>
</dbReference>
<dbReference type="GO" id="GO:0004252">
    <property type="term" value="F:serine-type endopeptidase activity"/>
    <property type="evidence" value="ECO:0007669"/>
    <property type="project" value="InterPro"/>
</dbReference>
<comment type="similarity">
    <text evidence="3 7">Belongs to the peptidase S26 family.</text>
</comment>
<dbReference type="RefSeq" id="WP_116689372.1">
    <property type="nucleotide sequence ID" value="NZ_LRTT01000001.1"/>
</dbReference>
<keyword evidence="7" id="KW-0812">Transmembrane</keyword>
<keyword evidence="7" id="KW-0645">Protease</keyword>
<feature type="active site" evidence="6">
    <location>
        <position position="201"/>
    </location>
</feature>
<feature type="domain" description="Peptidase S26" evidence="9">
    <location>
        <begin position="115"/>
        <end position="292"/>
    </location>
</feature>
<reference evidence="10 11" key="1">
    <citation type="submission" date="2016-02" db="EMBL/GenBank/DDBJ databases">
        <title>Gardnerella vaginalis Subgroups Defined by cpn60 Sequencing and Sialidase Activity in Isolates from Canada, Belgium and Kenya.</title>
        <authorList>
            <person name="Schellenberg J."/>
            <person name="Paramel Jayaprakash T."/>
            <person name="Withana Gamage N."/>
            <person name="Patterson M.H."/>
            <person name="Vaneechoutte M."/>
            <person name="Hill J.E."/>
        </authorList>
    </citation>
    <scope>NUCLEOTIDE SEQUENCE [LARGE SCALE GENOMIC DNA]</scope>
    <source>
        <strain evidence="10 11">N144</strain>
    </source>
</reference>
<evidence type="ECO:0000256" key="8">
    <source>
        <dbReference type="SAM" id="MobiDB-lite"/>
    </source>
</evidence>
<evidence type="ECO:0000256" key="7">
    <source>
        <dbReference type="RuleBase" id="RU362042"/>
    </source>
</evidence>
<keyword evidence="7" id="KW-0472">Membrane</keyword>
<feature type="region of interest" description="Disordered" evidence="8">
    <location>
        <begin position="1"/>
        <end position="30"/>
    </location>
</feature>
<evidence type="ECO:0000256" key="4">
    <source>
        <dbReference type="ARBA" id="ARBA00013208"/>
    </source>
</evidence>
<dbReference type="Pfam" id="PF10502">
    <property type="entry name" value="Peptidase_S26"/>
    <property type="match status" value="1"/>
</dbReference>
<dbReference type="GO" id="GO:0005886">
    <property type="term" value="C:plasma membrane"/>
    <property type="evidence" value="ECO:0007669"/>
    <property type="project" value="UniProtKB-SubCell"/>
</dbReference>
<dbReference type="NCBIfam" id="TIGR02227">
    <property type="entry name" value="sigpep_I_bact"/>
    <property type="match status" value="1"/>
</dbReference>
<dbReference type="CDD" id="cd06530">
    <property type="entry name" value="S26_SPase_I"/>
    <property type="match status" value="1"/>
</dbReference>
<dbReference type="SUPFAM" id="SSF51306">
    <property type="entry name" value="LexA/Signal peptidase"/>
    <property type="match status" value="1"/>
</dbReference>
<comment type="subcellular location">
    <subcellularLocation>
        <location evidence="2">Cell membrane</location>
        <topology evidence="2">Single-pass type II membrane protein</topology>
    </subcellularLocation>
    <subcellularLocation>
        <location evidence="7">Membrane</location>
        <topology evidence="7">Single-pass type II membrane protein</topology>
    </subcellularLocation>
</comment>
<evidence type="ECO:0000256" key="3">
    <source>
        <dbReference type="ARBA" id="ARBA00009370"/>
    </source>
</evidence>
<dbReference type="InterPro" id="IPR036286">
    <property type="entry name" value="LexA/Signal_pep-like_sf"/>
</dbReference>
<evidence type="ECO:0000313" key="11">
    <source>
        <dbReference type="Proteomes" id="UP000258533"/>
    </source>
</evidence>
<protein>
    <recommendedName>
        <fullName evidence="4 7">Signal peptidase I</fullName>
        <ecNumber evidence="4 7">3.4.21.89</ecNumber>
    </recommendedName>
</protein>
<evidence type="ECO:0000256" key="5">
    <source>
        <dbReference type="ARBA" id="ARBA00022801"/>
    </source>
</evidence>
<gene>
    <name evidence="10" type="ORF">AXE73_01085</name>
</gene>
<feature type="region of interest" description="Disordered" evidence="8">
    <location>
        <begin position="84"/>
        <end position="105"/>
    </location>
</feature>
<comment type="catalytic activity">
    <reaction evidence="1 7">
        <text>Cleavage of hydrophobic, N-terminal signal or leader sequences from secreted and periplasmic proteins.</text>
        <dbReference type="EC" id="3.4.21.89"/>
    </reaction>
</comment>
<dbReference type="PRINTS" id="PR00727">
    <property type="entry name" value="LEADERPTASE"/>
</dbReference>
<sequence>MHSEDLQNSDNHIVNVAGHGLNPSPVPPEPEVKRNLASGFGVMSVFNFGSKSARRGMHSKHCKIRGNHVSGNYVNNRDYTNYALSGNNANQNNRQNSQEQNGSKTRTVKLFKTSWKELIAWYLVPIIVVIFLRIFILGVYFIPSGSMLDTIHIGDYVVTSKLTPRVFPLNRGDIVVFEDPANWLSGESSSGGILSGKDLIKRLIGLPGDTVECKGDGDPILVNGVPVLESAYIRPGVSPSAFAFKVKVKPGHVFVLGDNRANSADSRYHKNDGDDGLVPISKIEGVAFMRFWPFNRMGIFENHSDAFDDVKAKSANK</sequence>
<evidence type="ECO:0000256" key="2">
    <source>
        <dbReference type="ARBA" id="ARBA00004401"/>
    </source>
</evidence>
<dbReference type="InterPro" id="IPR019758">
    <property type="entry name" value="Pept_S26A_signal_pept_1_CS"/>
</dbReference>
<evidence type="ECO:0000256" key="6">
    <source>
        <dbReference type="PIRSR" id="PIRSR600223-1"/>
    </source>
</evidence>
<keyword evidence="5 7" id="KW-0378">Hydrolase</keyword>
<name>A0A3E1IWM4_GARVA</name>
<dbReference type="EMBL" id="LRTT01000001">
    <property type="protein sequence ID" value="RFD77243.1"/>
    <property type="molecule type" value="Genomic_DNA"/>
</dbReference>
<feature type="active site" evidence="6">
    <location>
        <position position="146"/>
    </location>
</feature>
<comment type="caution">
    <text evidence="10">The sequence shown here is derived from an EMBL/GenBank/DDBJ whole genome shotgun (WGS) entry which is preliminary data.</text>
</comment>
<dbReference type="Gene3D" id="2.10.109.10">
    <property type="entry name" value="Umud Fragment, subunit A"/>
    <property type="match status" value="1"/>
</dbReference>
<dbReference type="PROSITE" id="PS00761">
    <property type="entry name" value="SPASE_I_3"/>
    <property type="match status" value="1"/>
</dbReference>
<accession>A0A3E1IWM4</accession>
<dbReference type="GO" id="GO:0009003">
    <property type="term" value="F:signal peptidase activity"/>
    <property type="evidence" value="ECO:0007669"/>
    <property type="project" value="UniProtKB-EC"/>
</dbReference>
<evidence type="ECO:0000256" key="1">
    <source>
        <dbReference type="ARBA" id="ARBA00000677"/>
    </source>
</evidence>
<evidence type="ECO:0000259" key="9">
    <source>
        <dbReference type="Pfam" id="PF10502"/>
    </source>
</evidence>
<dbReference type="InterPro" id="IPR019533">
    <property type="entry name" value="Peptidase_S26"/>
</dbReference>
<dbReference type="PANTHER" id="PTHR43390">
    <property type="entry name" value="SIGNAL PEPTIDASE I"/>
    <property type="match status" value="1"/>
</dbReference>
<dbReference type="Proteomes" id="UP000258533">
    <property type="component" value="Unassembled WGS sequence"/>
</dbReference>
<feature type="compositionally biased region" description="Polar residues" evidence="8">
    <location>
        <begin position="1"/>
        <end position="12"/>
    </location>
</feature>
<evidence type="ECO:0000313" key="10">
    <source>
        <dbReference type="EMBL" id="RFD77243.1"/>
    </source>
</evidence>
<dbReference type="PANTHER" id="PTHR43390:SF1">
    <property type="entry name" value="CHLOROPLAST PROCESSING PEPTIDASE"/>
    <property type="match status" value="1"/>
</dbReference>